<comment type="caution">
    <text evidence="2">The sequence shown here is derived from an EMBL/GenBank/DDBJ whole genome shotgun (WGS) entry which is preliminary data.</text>
</comment>
<reference evidence="2 3" key="1">
    <citation type="submission" date="2020-10" db="EMBL/GenBank/DDBJ databases">
        <title>Identification of Nocardia species via Next-generation sequencing and recognition of intraspecies genetic diversity.</title>
        <authorList>
            <person name="Li P."/>
            <person name="Li P."/>
            <person name="Lu B."/>
        </authorList>
    </citation>
    <scope>NUCLEOTIDE SEQUENCE [LARGE SCALE GENOMIC DNA]</scope>
    <source>
        <strain evidence="2 3">BJ06-0143</strain>
    </source>
</reference>
<feature type="transmembrane region" description="Helical" evidence="1">
    <location>
        <begin position="64"/>
        <end position="82"/>
    </location>
</feature>
<keyword evidence="1" id="KW-0472">Membrane</keyword>
<evidence type="ECO:0008006" key="4">
    <source>
        <dbReference type="Google" id="ProtNLM"/>
    </source>
</evidence>
<evidence type="ECO:0000313" key="2">
    <source>
        <dbReference type="EMBL" id="MBF6357134.1"/>
    </source>
</evidence>
<feature type="transmembrane region" description="Helical" evidence="1">
    <location>
        <begin position="160"/>
        <end position="181"/>
    </location>
</feature>
<accession>A0ABS0DJG8</accession>
<keyword evidence="1" id="KW-0812">Transmembrane</keyword>
<feature type="transmembrane region" description="Helical" evidence="1">
    <location>
        <begin position="31"/>
        <end position="52"/>
    </location>
</feature>
<feature type="transmembrane region" description="Helical" evidence="1">
    <location>
        <begin position="134"/>
        <end position="153"/>
    </location>
</feature>
<keyword evidence="1" id="KW-1133">Transmembrane helix</keyword>
<organism evidence="2 3">
    <name type="scientific">Nocardia higoensis</name>
    <dbReference type="NCBI Taxonomy" id="228599"/>
    <lineage>
        <taxon>Bacteria</taxon>
        <taxon>Bacillati</taxon>
        <taxon>Actinomycetota</taxon>
        <taxon>Actinomycetes</taxon>
        <taxon>Mycobacteriales</taxon>
        <taxon>Nocardiaceae</taxon>
        <taxon>Nocardia</taxon>
    </lineage>
</organism>
<evidence type="ECO:0000313" key="3">
    <source>
        <dbReference type="Proteomes" id="UP000707731"/>
    </source>
</evidence>
<sequence>MISAALLVTAAVQLACVVVLWTRVPRSARVWLLGLVGLGVAYDSAVVGIGAVLGEGALLHTLSVPRFVVHALLTPLLILWAADRVDAGPPVRRAAVALTVVALAWGVAFELPHLRLEARHYADTVRYAAEHPVPPMPAVVVSVVLLAAGIVLWRREARRAALIGTVLLFGASAAAVSVPPLGNMGEAAMLAGLVAAELPMRSNRRTAAVGENTVPAEPER</sequence>
<feature type="transmembrane region" description="Helical" evidence="1">
    <location>
        <begin position="94"/>
        <end position="114"/>
    </location>
</feature>
<protein>
    <recommendedName>
        <fullName evidence="4">Membrane-associated phospholipid phosphatase</fullName>
    </recommendedName>
</protein>
<dbReference type="RefSeq" id="WP_195003956.1">
    <property type="nucleotide sequence ID" value="NZ_JADLQN010000004.1"/>
</dbReference>
<gene>
    <name evidence="2" type="ORF">IU449_21750</name>
</gene>
<dbReference type="EMBL" id="JADLQN010000004">
    <property type="protein sequence ID" value="MBF6357134.1"/>
    <property type="molecule type" value="Genomic_DNA"/>
</dbReference>
<proteinExistence type="predicted"/>
<keyword evidence="3" id="KW-1185">Reference proteome</keyword>
<name>A0ABS0DJG8_9NOCA</name>
<feature type="transmembrane region" description="Helical" evidence="1">
    <location>
        <begin position="6"/>
        <end position="24"/>
    </location>
</feature>
<dbReference type="Proteomes" id="UP000707731">
    <property type="component" value="Unassembled WGS sequence"/>
</dbReference>
<evidence type="ECO:0000256" key="1">
    <source>
        <dbReference type="SAM" id="Phobius"/>
    </source>
</evidence>